<dbReference type="PaxDb" id="3880-AES76027"/>
<dbReference type="PANTHER" id="PTHR47165:SF4">
    <property type="entry name" value="OS03G0429900 PROTEIN"/>
    <property type="match status" value="1"/>
</dbReference>
<proteinExistence type="predicted"/>
<dbReference type="GO" id="GO:0043047">
    <property type="term" value="F:single-stranded telomeric DNA binding"/>
    <property type="evidence" value="ECO:0000318"/>
    <property type="project" value="GO_Central"/>
</dbReference>
<sequence length="356" mass="39819">MEGVVGNTGSAEDGGVGFVVACCLDVVEGVDMWFPEDPLQGEAATIYPFELEDMFGDPMIFKVEGKANVDKSNSFVSVSSGTEDCAAISLCEDPKQMYFPLSGLMSPKTGRMNWSVKVRLLRMWNVESSIVAGKVNSLELILLDREGNKIQASVPLQCIEVFNHILEENRGYVFSDFHVVSNIADMMTTHNSHRLIFHSNTEVIFTDIPAIDKFGLSIHGSEAISKHVFGYSYLVDVIGFLTDVHPEYVDDPFGRLSTVLRFELTNLRFQCALYGKVVRSFQLMFDKVSEGLPVVVLQLARIVRDGGSIIVQSVKNITRVFVNPDFEEASRSRMRDLLAKRKRSKKVKKIRCCHRG</sequence>
<dbReference type="eggNOG" id="KOG0851">
    <property type="taxonomic scope" value="Eukaryota"/>
</dbReference>
<dbReference type="InterPro" id="IPR012340">
    <property type="entry name" value="NA-bd_OB-fold"/>
</dbReference>
<dbReference type="GO" id="GO:0051321">
    <property type="term" value="P:meiotic cell cycle"/>
    <property type="evidence" value="ECO:0000318"/>
    <property type="project" value="GO_Central"/>
</dbReference>
<dbReference type="GO" id="GO:0006260">
    <property type="term" value="P:DNA replication"/>
    <property type="evidence" value="ECO:0000318"/>
    <property type="project" value="GO_Central"/>
</dbReference>
<dbReference type="OMA" id="MTTHNSH"/>
<name>G7KPR0_MEDTR</name>
<gene>
    <name evidence="2" type="ordered locus">MTR_6g069230</name>
</gene>
<dbReference type="GO" id="GO:0006289">
    <property type="term" value="P:nucleotide-excision repair"/>
    <property type="evidence" value="ECO:0000318"/>
    <property type="project" value="GO_Central"/>
</dbReference>
<reference evidence="2 4" key="1">
    <citation type="journal article" date="2011" name="Nature">
        <title>The Medicago genome provides insight into the evolution of rhizobial symbioses.</title>
        <authorList>
            <person name="Young N.D."/>
            <person name="Debelle F."/>
            <person name="Oldroyd G.E."/>
            <person name="Geurts R."/>
            <person name="Cannon S.B."/>
            <person name="Udvardi M.K."/>
            <person name="Benedito V.A."/>
            <person name="Mayer K.F."/>
            <person name="Gouzy J."/>
            <person name="Schoof H."/>
            <person name="Van de Peer Y."/>
            <person name="Proost S."/>
            <person name="Cook D.R."/>
            <person name="Meyers B.C."/>
            <person name="Spannagl M."/>
            <person name="Cheung F."/>
            <person name="De Mita S."/>
            <person name="Krishnakumar V."/>
            <person name="Gundlach H."/>
            <person name="Zhou S."/>
            <person name="Mudge J."/>
            <person name="Bharti A.K."/>
            <person name="Murray J.D."/>
            <person name="Naoumkina M.A."/>
            <person name="Rosen B."/>
            <person name="Silverstein K.A."/>
            <person name="Tang H."/>
            <person name="Rombauts S."/>
            <person name="Zhao P.X."/>
            <person name="Zhou P."/>
            <person name="Barbe V."/>
            <person name="Bardou P."/>
            <person name="Bechner M."/>
            <person name="Bellec A."/>
            <person name="Berger A."/>
            <person name="Berges H."/>
            <person name="Bidwell S."/>
            <person name="Bisseling T."/>
            <person name="Choisne N."/>
            <person name="Couloux A."/>
            <person name="Denny R."/>
            <person name="Deshpande S."/>
            <person name="Dai X."/>
            <person name="Doyle J.J."/>
            <person name="Dudez A.M."/>
            <person name="Farmer A.D."/>
            <person name="Fouteau S."/>
            <person name="Franken C."/>
            <person name="Gibelin C."/>
            <person name="Gish J."/>
            <person name="Goldstein S."/>
            <person name="Gonzalez A.J."/>
            <person name="Green P.J."/>
            <person name="Hallab A."/>
            <person name="Hartog M."/>
            <person name="Hua A."/>
            <person name="Humphray S.J."/>
            <person name="Jeong D.H."/>
            <person name="Jing Y."/>
            <person name="Jocker A."/>
            <person name="Kenton S.M."/>
            <person name="Kim D.J."/>
            <person name="Klee K."/>
            <person name="Lai H."/>
            <person name="Lang C."/>
            <person name="Lin S."/>
            <person name="Macmil S.L."/>
            <person name="Magdelenat G."/>
            <person name="Matthews L."/>
            <person name="McCorrison J."/>
            <person name="Monaghan E.L."/>
            <person name="Mun J.H."/>
            <person name="Najar F.Z."/>
            <person name="Nicholson C."/>
            <person name="Noirot C."/>
            <person name="O'Bleness M."/>
            <person name="Paule C.R."/>
            <person name="Poulain J."/>
            <person name="Prion F."/>
            <person name="Qin B."/>
            <person name="Qu C."/>
            <person name="Retzel E.F."/>
            <person name="Riddle C."/>
            <person name="Sallet E."/>
            <person name="Samain S."/>
            <person name="Samson N."/>
            <person name="Sanders I."/>
            <person name="Saurat O."/>
            <person name="Scarpelli C."/>
            <person name="Schiex T."/>
            <person name="Segurens B."/>
            <person name="Severin A.J."/>
            <person name="Sherrier D.J."/>
            <person name="Shi R."/>
            <person name="Sims S."/>
            <person name="Singer S.R."/>
            <person name="Sinharoy S."/>
            <person name="Sterck L."/>
            <person name="Viollet A."/>
            <person name="Wang B.B."/>
            <person name="Wang K."/>
            <person name="Wang M."/>
            <person name="Wang X."/>
            <person name="Warfsmann J."/>
            <person name="Weissenbach J."/>
            <person name="White D.D."/>
            <person name="White J.D."/>
            <person name="Wiley G.B."/>
            <person name="Wincker P."/>
            <person name="Xing Y."/>
            <person name="Yang L."/>
            <person name="Yao Z."/>
            <person name="Ying F."/>
            <person name="Zhai J."/>
            <person name="Zhou L."/>
            <person name="Zuber A."/>
            <person name="Denarie J."/>
            <person name="Dixon R.A."/>
            <person name="May G.D."/>
            <person name="Schwartz D.C."/>
            <person name="Rogers J."/>
            <person name="Quetier F."/>
            <person name="Town C.D."/>
            <person name="Roe B.A."/>
        </authorList>
    </citation>
    <scope>NUCLEOTIDE SEQUENCE [LARGE SCALE GENOMIC DNA]</scope>
    <source>
        <strain evidence="2">A17</strain>
        <strain evidence="3 4">cv. Jemalong A17</strain>
    </source>
</reference>
<dbReference type="HOGENOM" id="CLU_779314_0_0_1"/>
<dbReference type="PANTHER" id="PTHR47165">
    <property type="entry name" value="OS03G0429900 PROTEIN"/>
    <property type="match status" value="1"/>
</dbReference>
<feature type="domain" description="Replication protein A 70 kDa DNA-binding subunit B/D first OB fold" evidence="1">
    <location>
        <begin position="112"/>
        <end position="204"/>
    </location>
</feature>
<dbReference type="Pfam" id="PF02721">
    <property type="entry name" value="DUF223"/>
    <property type="match status" value="1"/>
</dbReference>
<dbReference type="STRING" id="3880.G7KPR0"/>
<organism evidence="2 4">
    <name type="scientific">Medicago truncatula</name>
    <name type="common">Barrel medic</name>
    <name type="synonym">Medicago tribuloides</name>
    <dbReference type="NCBI Taxonomy" id="3880"/>
    <lineage>
        <taxon>Eukaryota</taxon>
        <taxon>Viridiplantae</taxon>
        <taxon>Streptophyta</taxon>
        <taxon>Embryophyta</taxon>
        <taxon>Tracheophyta</taxon>
        <taxon>Spermatophyta</taxon>
        <taxon>Magnoliopsida</taxon>
        <taxon>eudicotyledons</taxon>
        <taxon>Gunneridae</taxon>
        <taxon>Pentapetalae</taxon>
        <taxon>rosids</taxon>
        <taxon>fabids</taxon>
        <taxon>Fabales</taxon>
        <taxon>Fabaceae</taxon>
        <taxon>Papilionoideae</taxon>
        <taxon>50 kb inversion clade</taxon>
        <taxon>NPAAA clade</taxon>
        <taxon>Hologalegina</taxon>
        <taxon>IRL clade</taxon>
        <taxon>Trifolieae</taxon>
        <taxon>Medicago</taxon>
    </lineage>
</organism>
<evidence type="ECO:0000259" key="1">
    <source>
        <dbReference type="Pfam" id="PF02721"/>
    </source>
</evidence>
<protein>
    <submittedName>
        <fullName evidence="2">Animal RPA1 domain protein</fullName>
    </submittedName>
</protein>
<accession>G7KPR0</accession>
<dbReference type="EMBL" id="CM001222">
    <property type="protein sequence ID" value="AES76027.1"/>
    <property type="molecule type" value="Genomic_DNA"/>
</dbReference>
<reference evidence="2 4" key="2">
    <citation type="journal article" date="2014" name="BMC Genomics">
        <title>An improved genome release (version Mt4.0) for the model legume Medicago truncatula.</title>
        <authorList>
            <person name="Tang H."/>
            <person name="Krishnakumar V."/>
            <person name="Bidwell S."/>
            <person name="Rosen B."/>
            <person name="Chan A."/>
            <person name="Zhou S."/>
            <person name="Gentzbittel L."/>
            <person name="Childs K.L."/>
            <person name="Yandell M."/>
            <person name="Gundlach H."/>
            <person name="Mayer K.F."/>
            <person name="Schwartz D.C."/>
            <person name="Town C.D."/>
        </authorList>
    </citation>
    <scope>GENOME REANNOTATION</scope>
    <source>
        <strain evidence="3 4">cv. Jemalong A17</strain>
    </source>
</reference>
<dbReference type="AlphaFoldDB" id="G7KPR0"/>
<dbReference type="Proteomes" id="UP000002051">
    <property type="component" value="Chromosome 6"/>
</dbReference>
<evidence type="ECO:0000313" key="2">
    <source>
        <dbReference type="EMBL" id="AES76027.1"/>
    </source>
</evidence>
<dbReference type="InterPro" id="IPR003871">
    <property type="entry name" value="RFA1B/D_OB_1st"/>
</dbReference>
<dbReference type="CDD" id="cd04480">
    <property type="entry name" value="RPA1_DBD_A_like"/>
    <property type="match status" value="1"/>
</dbReference>
<dbReference type="GO" id="GO:0007004">
    <property type="term" value="P:telomere maintenance via telomerase"/>
    <property type="evidence" value="ECO:0000318"/>
    <property type="project" value="GO_Central"/>
</dbReference>
<dbReference type="Gene3D" id="2.40.50.140">
    <property type="entry name" value="Nucleic acid-binding proteins"/>
    <property type="match status" value="2"/>
</dbReference>
<evidence type="ECO:0000313" key="4">
    <source>
        <dbReference type="Proteomes" id="UP000002051"/>
    </source>
</evidence>
<dbReference type="GO" id="GO:0000724">
    <property type="term" value="P:double-strand break repair via homologous recombination"/>
    <property type="evidence" value="ECO:0000318"/>
    <property type="project" value="GO_Central"/>
</dbReference>
<evidence type="ECO:0000313" key="3">
    <source>
        <dbReference type="EnsemblPlants" id="AES76027"/>
    </source>
</evidence>
<dbReference type="GO" id="GO:0005662">
    <property type="term" value="C:DNA replication factor A complex"/>
    <property type="evidence" value="ECO:0000318"/>
    <property type="project" value="GO_Central"/>
</dbReference>
<reference evidence="3" key="3">
    <citation type="submission" date="2015-04" db="UniProtKB">
        <authorList>
            <consortium name="EnsemblPlants"/>
        </authorList>
    </citation>
    <scope>IDENTIFICATION</scope>
    <source>
        <strain evidence="3">cv. Jemalong A17</strain>
    </source>
</reference>
<keyword evidence="4" id="KW-1185">Reference proteome</keyword>
<dbReference type="EnsemblPlants" id="AES76027">
    <property type="protein sequence ID" value="AES76027"/>
    <property type="gene ID" value="MTR_6g069230"/>
</dbReference>
<dbReference type="GO" id="GO:0003684">
    <property type="term" value="F:damaged DNA binding"/>
    <property type="evidence" value="ECO:0000318"/>
    <property type="project" value="GO_Central"/>
</dbReference>
<dbReference type="SUPFAM" id="SSF50249">
    <property type="entry name" value="Nucleic acid-binding proteins"/>
    <property type="match status" value="1"/>
</dbReference>
<dbReference type="CDD" id="cd04481">
    <property type="entry name" value="RPA1_DBD_B_like"/>
    <property type="match status" value="1"/>
</dbReference>